<accession>A0A6J4KEB3</accession>
<protein>
    <submittedName>
        <fullName evidence="2">Mobile element protein</fullName>
    </submittedName>
</protein>
<proteinExistence type="predicted"/>
<dbReference type="GO" id="GO:0006313">
    <property type="term" value="P:DNA transposition"/>
    <property type="evidence" value="ECO:0007669"/>
    <property type="project" value="InterPro"/>
</dbReference>
<evidence type="ECO:0000256" key="1">
    <source>
        <dbReference type="SAM" id="Coils"/>
    </source>
</evidence>
<dbReference type="SUPFAM" id="SSF46689">
    <property type="entry name" value="Homeodomain-like"/>
    <property type="match status" value="1"/>
</dbReference>
<organism evidence="2">
    <name type="scientific">uncultured Chloroflexia bacterium</name>
    <dbReference type="NCBI Taxonomy" id="1672391"/>
    <lineage>
        <taxon>Bacteria</taxon>
        <taxon>Bacillati</taxon>
        <taxon>Chloroflexota</taxon>
        <taxon>Chloroflexia</taxon>
        <taxon>environmental samples</taxon>
    </lineage>
</organism>
<dbReference type="Pfam" id="PF01527">
    <property type="entry name" value="HTH_Tnp_1"/>
    <property type="match status" value="1"/>
</dbReference>
<dbReference type="GO" id="GO:0003677">
    <property type="term" value="F:DNA binding"/>
    <property type="evidence" value="ECO:0007669"/>
    <property type="project" value="InterPro"/>
</dbReference>
<dbReference type="EMBL" id="CADCTR010001600">
    <property type="protein sequence ID" value="CAA9303504.1"/>
    <property type="molecule type" value="Genomic_DNA"/>
</dbReference>
<dbReference type="InterPro" id="IPR002514">
    <property type="entry name" value="Transposase_8"/>
</dbReference>
<dbReference type="PANTHER" id="PTHR33215">
    <property type="entry name" value="PROTEIN DISTAL ANTENNA"/>
    <property type="match status" value="1"/>
</dbReference>
<dbReference type="InterPro" id="IPR009057">
    <property type="entry name" value="Homeodomain-like_sf"/>
</dbReference>
<gene>
    <name evidence="2" type="ORF">AVDCRST_MAG93-4767</name>
</gene>
<sequence>MPKKSTGSRYPEEFKAEAVQLARSSSEKSIRQLAYELGIADQTLRNWVKQAEIDRGEREGLTTEEHEELRRLRKENRILREEREILKKAAAFFAKEDGTR</sequence>
<dbReference type="AlphaFoldDB" id="A0A6J4KEB3"/>
<feature type="coiled-coil region" evidence="1">
    <location>
        <begin position="62"/>
        <end position="89"/>
    </location>
</feature>
<name>A0A6J4KEB3_9CHLR</name>
<dbReference type="GO" id="GO:0004803">
    <property type="term" value="F:transposase activity"/>
    <property type="evidence" value="ECO:0007669"/>
    <property type="project" value="InterPro"/>
</dbReference>
<keyword evidence="1" id="KW-0175">Coiled coil</keyword>
<dbReference type="Gene3D" id="1.10.10.60">
    <property type="entry name" value="Homeodomain-like"/>
    <property type="match status" value="1"/>
</dbReference>
<dbReference type="InterPro" id="IPR051839">
    <property type="entry name" value="RD_transcriptional_regulator"/>
</dbReference>
<reference evidence="2" key="1">
    <citation type="submission" date="2020-02" db="EMBL/GenBank/DDBJ databases">
        <authorList>
            <person name="Meier V. D."/>
        </authorList>
    </citation>
    <scope>NUCLEOTIDE SEQUENCE</scope>
    <source>
        <strain evidence="2">AVDCRST_MAG93</strain>
    </source>
</reference>
<dbReference type="PANTHER" id="PTHR33215:SF13">
    <property type="entry name" value="PROTEIN DISTAL ANTENNA"/>
    <property type="match status" value="1"/>
</dbReference>
<evidence type="ECO:0000313" key="2">
    <source>
        <dbReference type="EMBL" id="CAA9303504.1"/>
    </source>
</evidence>